<dbReference type="InParanoid" id="A0A4S2MM68"/>
<keyword evidence="3" id="KW-1185">Reference proteome</keyword>
<evidence type="ECO:0000313" key="2">
    <source>
        <dbReference type="EMBL" id="TGZ78186.1"/>
    </source>
</evidence>
<dbReference type="Proteomes" id="UP000298138">
    <property type="component" value="Unassembled WGS sequence"/>
</dbReference>
<reference evidence="2 3" key="1">
    <citation type="submission" date="2019-04" db="EMBL/GenBank/DDBJ databases">
        <title>Comparative genomics and transcriptomics to analyze fruiting body development in filamentous ascomycetes.</title>
        <authorList>
            <consortium name="DOE Joint Genome Institute"/>
            <person name="Lutkenhaus R."/>
            <person name="Traeger S."/>
            <person name="Breuer J."/>
            <person name="Kuo A."/>
            <person name="Lipzen A."/>
            <person name="Pangilinan J."/>
            <person name="Dilworth D."/>
            <person name="Sandor L."/>
            <person name="Poggeler S."/>
            <person name="Barry K."/>
            <person name="Grigoriev I.V."/>
            <person name="Nowrousian M."/>
        </authorList>
    </citation>
    <scope>NUCLEOTIDE SEQUENCE [LARGE SCALE GENOMIC DNA]</scope>
    <source>
        <strain evidence="2 3">CBS 389.68</strain>
    </source>
</reference>
<feature type="compositionally biased region" description="Polar residues" evidence="1">
    <location>
        <begin position="1"/>
        <end position="11"/>
    </location>
</feature>
<dbReference type="EMBL" id="ML220144">
    <property type="protein sequence ID" value="TGZ78186.1"/>
    <property type="molecule type" value="Genomic_DNA"/>
</dbReference>
<accession>A0A4S2MM68</accession>
<feature type="compositionally biased region" description="Basic residues" evidence="1">
    <location>
        <begin position="12"/>
        <end position="23"/>
    </location>
</feature>
<dbReference type="AlphaFoldDB" id="A0A4S2MM68"/>
<sequence>MGVKSATQQPRNLHRHPHPHPHPQHPPSKFSSPGPLQSHPQSPITDFDRSPHLLNRHLISLLSPVSLSGLSGGFLAFLHIAVPDHLDCRRKAETIIHILPHRCIIIIGKSFSPYRYKLYGCI</sequence>
<feature type="region of interest" description="Disordered" evidence="1">
    <location>
        <begin position="1"/>
        <end position="49"/>
    </location>
</feature>
<proteinExistence type="predicted"/>
<name>A0A4S2MM68_9PEZI</name>
<feature type="compositionally biased region" description="Polar residues" evidence="1">
    <location>
        <begin position="29"/>
        <end position="44"/>
    </location>
</feature>
<protein>
    <submittedName>
        <fullName evidence="2">Uncharacterized protein</fullName>
    </submittedName>
</protein>
<evidence type="ECO:0000313" key="3">
    <source>
        <dbReference type="Proteomes" id="UP000298138"/>
    </source>
</evidence>
<gene>
    <name evidence="2" type="ORF">EX30DRAFT_164464</name>
</gene>
<evidence type="ECO:0000256" key="1">
    <source>
        <dbReference type="SAM" id="MobiDB-lite"/>
    </source>
</evidence>
<organism evidence="2 3">
    <name type="scientific">Ascodesmis nigricans</name>
    <dbReference type="NCBI Taxonomy" id="341454"/>
    <lineage>
        <taxon>Eukaryota</taxon>
        <taxon>Fungi</taxon>
        <taxon>Dikarya</taxon>
        <taxon>Ascomycota</taxon>
        <taxon>Pezizomycotina</taxon>
        <taxon>Pezizomycetes</taxon>
        <taxon>Pezizales</taxon>
        <taxon>Ascodesmidaceae</taxon>
        <taxon>Ascodesmis</taxon>
    </lineage>
</organism>